<dbReference type="VEuPathDB" id="TrichDB:TVAGG3_0642680"/>
<dbReference type="AlphaFoldDB" id="A2GD75"/>
<evidence type="ECO:0000313" key="1">
    <source>
        <dbReference type="EMBL" id="EAX84892.1"/>
    </source>
</evidence>
<dbReference type="Proteomes" id="UP000001542">
    <property type="component" value="Unassembled WGS sequence"/>
</dbReference>
<gene>
    <name evidence="1" type="ORF">TVAG_366810</name>
</gene>
<reference evidence="1" key="1">
    <citation type="submission" date="2006-10" db="EMBL/GenBank/DDBJ databases">
        <authorList>
            <person name="Amadeo P."/>
            <person name="Zhao Q."/>
            <person name="Wortman J."/>
            <person name="Fraser-Liggett C."/>
            <person name="Carlton J."/>
        </authorList>
    </citation>
    <scope>NUCLEOTIDE SEQUENCE</scope>
    <source>
        <strain evidence="1">G3</strain>
    </source>
</reference>
<dbReference type="VEuPathDB" id="TrichDB:TVAG_366810"/>
<organism evidence="1 2">
    <name type="scientific">Trichomonas vaginalis (strain ATCC PRA-98 / G3)</name>
    <dbReference type="NCBI Taxonomy" id="412133"/>
    <lineage>
        <taxon>Eukaryota</taxon>
        <taxon>Metamonada</taxon>
        <taxon>Parabasalia</taxon>
        <taxon>Trichomonadida</taxon>
        <taxon>Trichomonadidae</taxon>
        <taxon>Trichomonas</taxon>
    </lineage>
</organism>
<reference evidence="1" key="2">
    <citation type="journal article" date="2007" name="Science">
        <title>Draft genome sequence of the sexually transmitted pathogen Trichomonas vaginalis.</title>
        <authorList>
            <person name="Carlton J.M."/>
            <person name="Hirt R.P."/>
            <person name="Silva J.C."/>
            <person name="Delcher A.L."/>
            <person name="Schatz M."/>
            <person name="Zhao Q."/>
            <person name="Wortman J.R."/>
            <person name="Bidwell S.L."/>
            <person name="Alsmark U.C.M."/>
            <person name="Besteiro S."/>
            <person name="Sicheritz-Ponten T."/>
            <person name="Noel C.J."/>
            <person name="Dacks J.B."/>
            <person name="Foster P.G."/>
            <person name="Simillion C."/>
            <person name="Van de Peer Y."/>
            <person name="Miranda-Saavedra D."/>
            <person name="Barton G.J."/>
            <person name="Westrop G.D."/>
            <person name="Mueller S."/>
            <person name="Dessi D."/>
            <person name="Fiori P.L."/>
            <person name="Ren Q."/>
            <person name="Paulsen I."/>
            <person name="Zhang H."/>
            <person name="Bastida-Corcuera F.D."/>
            <person name="Simoes-Barbosa A."/>
            <person name="Brown M.T."/>
            <person name="Hayes R.D."/>
            <person name="Mukherjee M."/>
            <person name="Okumura C.Y."/>
            <person name="Schneider R."/>
            <person name="Smith A.J."/>
            <person name="Vanacova S."/>
            <person name="Villalvazo M."/>
            <person name="Haas B.J."/>
            <person name="Pertea M."/>
            <person name="Feldblyum T.V."/>
            <person name="Utterback T.R."/>
            <person name="Shu C.L."/>
            <person name="Osoegawa K."/>
            <person name="de Jong P.J."/>
            <person name="Hrdy I."/>
            <person name="Horvathova L."/>
            <person name="Zubacova Z."/>
            <person name="Dolezal P."/>
            <person name="Malik S.B."/>
            <person name="Logsdon J.M. Jr."/>
            <person name="Henze K."/>
            <person name="Gupta A."/>
            <person name="Wang C.C."/>
            <person name="Dunne R.L."/>
            <person name="Upcroft J.A."/>
            <person name="Upcroft P."/>
            <person name="White O."/>
            <person name="Salzberg S.L."/>
            <person name="Tang P."/>
            <person name="Chiu C.-H."/>
            <person name="Lee Y.-S."/>
            <person name="Embley T.M."/>
            <person name="Coombs G.H."/>
            <person name="Mottram J.C."/>
            <person name="Tachezy J."/>
            <person name="Fraser-Liggett C.M."/>
            <person name="Johnson P.J."/>
        </authorList>
    </citation>
    <scope>NUCLEOTIDE SEQUENCE [LARGE SCALE GENOMIC DNA]</scope>
    <source>
        <strain evidence="1">G3</strain>
    </source>
</reference>
<proteinExistence type="predicted"/>
<protein>
    <submittedName>
        <fullName evidence="1">Uncharacterized protein</fullName>
    </submittedName>
</protein>
<keyword evidence="2" id="KW-1185">Reference proteome</keyword>
<dbReference type="RefSeq" id="XP_001297822.1">
    <property type="nucleotide sequence ID" value="XM_001297821.1"/>
</dbReference>
<name>A2GD75_TRIV3</name>
<accession>A2GD75</accession>
<dbReference type="EMBL" id="DS115158">
    <property type="protein sequence ID" value="EAX84892.1"/>
    <property type="molecule type" value="Genomic_DNA"/>
</dbReference>
<dbReference type="KEGG" id="tva:4742527"/>
<dbReference type="InParanoid" id="A2GD75"/>
<evidence type="ECO:0000313" key="2">
    <source>
        <dbReference type="Proteomes" id="UP000001542"/>
    </source>
</evidence>
<sequence length="301" mass="35093">MRSVEVLFHAVMSVLITHNHSKLIHVKSTIEYEDIMYVQNRSANLATIERNSQGNIKIYGNLFGNRCSNEVEKDLFELIDKYQINKNINEISEFILPFWISNYECHFLLIIGRYVLSKITGRTIYIGFISDVSDILNYDKELLIQHLSASMMNFQRVQGIDYHLELREFSIRIFHELPPNSFITLTKISDMKKIEVFSKESQYLVRLIKEDSSPVLAQTVPIGDSGDFFFYPIKHLSKTLEYHKITSFSDCNVDKNEVRVSFMNLITDAFLDFGIQSSDKPKKEFHFPPELSHCKRCSNHL</sequence>